<protein>
    <submittedName>
        <fullName evidence="1">Uncharacterized protein</fullName>
    </submittedName>
</protein>
<dbReference type="Proteomes" id="UP001055072">
    <property type="component" value="Unassembled WGS sequence"/>
</dbReference>
<reference evidence="1" key="1">
    <citation type="journal article" date="2021" name="Environ. Microbiol.">
        <title>Gene family expansions and transcriptome signatures uncover fungal adaptations to wood decay.</title>
        <authorList>
            <person name="Hage H."/>
            <person name="Miyauchi S."/>
            <person name="Viragh M."/>
            <person name="Drula E."/>
            <person name="Min B."/>
            <person name="Chaduli D."/>
            <person name="Navarro D."/>
            <person name="Favel A."/>
            <person name="Norest M."/>
            <person name="Lesage-Meessen L."/>
            <person name="Balint B."/>
            <person name="Merenyi Z."/>
            <person name="de Eugenio L."/>
            <person name="Morin E."/>
            <person name="Martinez A.T."/>
            <person name="Baldrian P."/>
            <person name="Stursova M."/>
            <person name="Martinez M.J."/>
            <person name="Novotny C."/>
            <person name="Magnuson J.K."/>
            <person name="Spatafora J.W."/>
            <person name="Maurice S."/>
            <person name="Pangilinan J."/>
            <person name="Andreopoulos W."/>
            <person name="LaButti K."/>
            <person name="Hundley H."/>
            <person name="Na H."/>
            <person name="Kuo A."/>
            <person name="Barry K."/>
            <person name="Lipzen A."/>
            <person name="Henrissat B."/>
            <person name="Riley R."/>
            <person name="Ahrendt S."/>
            <person name="Nagy L.G."/>
            <person name="Grigoriev I.V."/>
            <person name="Martin F."/>
            <person name="Rosso M.N."/>
        </authorList>
    </citation>
    <scope>NUCLEOTIDE SEQUENCE</scope>
    <source>
        <strain evidence="1">CBS 384.51</strain>
    </source>
</reference>
<evidence type="ECO:0000313" key="2">
    <source>
        <dbReference type="Proteomes" id="UP001055072"/>
    </source>
</evidence>
<proteinExistence type="predicted"/>
<comment type="caution">
    <text evidence="1">The sequence shown here is derived from an EMBL/GenBank/DDBJ whole genome shotgun (WGS) entry which is preliminary data.</text>
</comment>
<dbReference type="EMBL" id="MU274904">
    <property type="protein sequence ID" value="KAI0092162.1"/>
    <property type="molecule type" value="Genomic_DNA"/>
</dbReference>
<gene>
    <name evidence="1" type="ORF">BDY19DRAFT_990898</name>
</gene>
<evidence type="ECO:0000313" key="1">
    <source>
        <dbReference type="EMBL" id="KAI0092162.1"/>
    </source>
</evidence>
<sequence length="344" mass="38803">MSRAVSSSRACHLEGIQIKASSARCILRRSGISKPSEAPRGLFIFCDIFIAPYMREYGDSTPFTDEELERYHSSDPEDQEATLCVECLELAEFMAHFIRFEHLPAPRESNGVKSGGIHIFTWSTGSVPALALLANLEALDKDLSNLLEEYMGTIFIADLPSMCYGIPEPAKLYHPFRDTSLSHEETFEQMLFFVFTYFEPFEDLASVTPSSIEARKTLAEVSPEAKITKTTFSLGELEGLTNRQVSDRIGLGLVEWVVYAENVRRALLDTKGIWKNVKVVLGWGSMSFWSTAWGAKSVAELLEMPVPEGIQRRDVQIVRLDGANHMFIYDRPQQTVQFIVEKMH</sequence>
<keyword evidence="2" id="KW-1185">Reference proteome</keyword>
<name>A0ACB8UCU1_9APHY</name>
<organism evidence="1 2">
    <name type="scientific">Irpex rosettiformis</name>
    <dbReference type="NCBI Taxonomy" id="378272"/>
    <lineage>
        <taxon>Eukaryota</taxon>
        <taxon>Fungi</taxon>
        <taxon>Dikarya</taxon>
        <taxon>Basidiomycota</taxon>
        <taxon>Agaricomycotina</taxon>
        <taxon>Agaricomycetes</taxon>
        <taxon>Polyporales</taxon>
        <taxon>Irpicaceae</taxon>
        <taxon>Irpex</taxon>
    </lineage>
</organism>
<accession>A0ACB8UCU1</accession>